<feature type="non-terminal residue" evidence="1">
    <location>
        <position position="1"/>
    </location>
</feature>
<name>S4P668_9NEOP</name>
<dbReference type="InterPro" id="IPR036397">
    <property type="entry name" value="RNaseH_sf"/>
</dbReference>
<dbReference type="Gene3D" id="3.30.420.10">
    <property type="entry name" value="Ribonuclease H-like superfamily/Ribonuclease H"/>
    <property type="match status" value="1"/>
</dbReference>
<sequence length="72" mass="8196">NGVMSNKNRHFWCAPGVWPYMFAKPEEDIVKVHVWAGIHRNEIIGPIFIDGNLNTAKFLELLSGPVADYLEE</sequence>
<reference evidence="1" key="1">
    <citation type="journal article" date="2013" name="BMC Genomics">
        <title>Unscrambling butterfly oogenesis.</title>
        <authorList>
            <person name="Carter J.M."/>
            <person name="Baker S.C."/>
            <person name="Pink R."/>
            <person name="Carter D.R."/>
            <person name="Collins A."/>
            <person name="Tomlin J."/>
            <person name="Gibbs M."/>
            <person name="Breuker C.J."/>
        </authorList>
    </citation>
    <scope>NUCLEOTIDE SEQUENCE</scope>
    <source>
        <tissue evidence="1">Ovary</tissue>
    </source>
</reference>
<protein>
    <submittedName>
        <fullName evidence="1">Uncharacterized protein</fullName>
    </submittedName>
</protein>
<organism evidence="1">
    <name type="scientific">Pararge aegeria</name>
    <name type="common">speckled wood butterfly</name>
    <dbReference type="NCBI Taxonomy" id="116150"/>
    <lineage>
        <taxon>Eukaryota</taxon>
        <taxon>Metazoa</taxon>
        <taxon>Ecdysozoa</taxon>
        <taxon>Arthropoda</taxon>
        <taxon>Hexapoda</taxon>
        <taxon>Insecta</taxon>
        <taxon>Pterygota</taxon>
        <taxon>Neoptera</taxon>
        <taxon>Endopterygota</taxon>
        <taxon>Lepidoptera</taxon>
        <taxon>Glossata</taxon>
        <taxon>Ditrysia</taxon>
        <taxon>Papilionoidea</taxon>
        <taxon>Nymphalidae</taxon>
        <taxon>Satyrinae</taxon>
        <taxon>Satyrini</taxon>
        <taxon>Parargina</taxon>
        <taxon>Pararge</taxon>
    </lineage>
</organism>
<proteinExistence type="predicted"/>
<accession>S4P668</accession>
<dbReference type="AlphaFoldDB" id="S4P668"/>
<feature type="non-terminal residue" evidence="1">
    <location>
        <position position="72"/>
    </location>
</feature>
<dbReference type="GO" id="GO:0003676">
    <property type="term" value="F:nucleic acid binding"/>
    <property type="evidence" value="ECO:0007669"/>
    <property type="project" value="InterPro"/>
</dbReference>
<reference evidence="1" key="2">
    <citation type="submission" date="2013-05" db="EMBL/GenBank/DDBJ databases">
        <authorList>
            <person name="Carter J.-M."/>
            <person name="Baker S.C."/>
            <person name="Pink R."/>
            <person name="Carter D.R.F."/>
            <person name="Collins A."/>
            <person name="Tomlin J."/>
            <person name="Gibbs M."/>
            <person name="Breuker C.J."/>
        </authorList>
    </citation>
    <scope>NUCLEOTIDE SEQUENCE</scope>
    <source>
        <tissue evidence="1">Ovary</tissue>
    </source>
</reference>
<evidence type="ECO:0000313" key="1">
    <source>
        <dbReference type="EMBL" id="JAA82075.1"/>
    </source>
</evidence>
<dbReference type="EMBL" id="GAIX01010485">
    <property type="protein sequence ID" value="JAA82075.1"/>
    <property type="molecule type" value="Transcribed_RNA"/>
</dbReference>